<evidence type="ECO:0000313" key="3">
    <source>
        <dbReference type="Proteomes" id="UP000007151"/>
    </source>
</evidence>
<protein>
    <submittedName>
        <fullName evidence="2">Uncharacterized protein</fullName>
    </submittedName>
</protein>
<dbReference type="AlphaFoldDB" id="A0A212EPK4"/>
<organism evidence="2 3">
    <name type="scientific">Danaus plexippus plexippus</name>
    <dbReference type="NCBI Taxonomy" id="278856"/>
    <lineage>
        <taxon>Eukaryota</taxon>
        <taxon>Metazoa</taxon>
        <taxon>Ecdysozoa</taxon>
        <taxon>Arthropoda</taxon>
        <taxon>Hexapoda</taxon>
        <taxon>Insecta</taxon>
        <taxon>Pterygota</taxon>
        <taxon>Neoptera</taxon>
        <taxon>Endopterygota</taxon>
        <taxon>Lepidoptera</taxon>
        <taxon>Glossata</taxon>
        <taxon>Ditrysia</taxon>
        <taxon>Papilionoidea</taxon>
        <taxon>Nymphalidae</taxon>
        <taxon>Danainae</taxon>
        <taxon>Danaini</taxon>
        <taxon>Danaina</taxon>
        <taxon>Danaus</taxon>
        <taxon>Danaus</taxon>
    </lineage>
</organism>
<dbReference type="KEGG" id="dpl:KGM_203634"/>
<comment type="caution">
    <text evidence="2">The sequence shown here is derived from an EMBL/GenBank/DDBJ whole genome shotgun (WGS) entry which is preliminary data.</text>
</comment>
<dbReference type="InParanoid" id="A0A212EPK4"/>
<evidence type="ECO:0000256" key="1">
    <source>
        <dbReference type="SAM" id="MobiDB-lite"/>
    </source>
</evidence>
<sequence>MYIQTPRTRNRPGPGPGRAQAPLRYQITKGFGERHEHSDAITGVRQFNANPILSLLASLEQKYERMLLEDERPEARGRGRSPGPARDTETPNAETGSDRRRAAQGGRRHHTHDTGALHRTYRASSART</sequence>
<name>A0A212EPK4_DANPL</name>
<feature type="region of interest" description="Disordered" evidence="1">
    <location>
        <begin position="67"/>
        <end position="128"/>
    </location>
</feature>
<feature type="region of interest" description="Disordered" evidence="1">
    <location>
        <begin position="1"/>
        <end position="22"/>
    </location>
</feature>
<gene>
    <name evidence="2" type="ORF">KGM_203634</name>
</gene>
<dbReference type="EMBL" id="AGBW02013452">
    <property type="protein sequence ID" value="OWR43409.1"/>
    <property type="molecule type" value="Genomic_DNA"/>
</dbReference>
<dbReference type="Proteomes" id="UP000007151">
    <property type="component" value="Unassembled WGS sequence"/>
</dbReference>
<reference evidence="2 3" key="1">
    <citation type="journal article" date="2011" name="Cell">
        <title>The monarch butterfly genome yields insights into long-distance migration.</title>
        <authorList>
            <person name="Zhan S."/>
            <person name="Merlin C."/>
            <person name="Boore J.L."/>
            <person name="Reppert S.M."/>
        </authorList>
    </citation>
    <scope>NUCLEOTIDE SEQUENCE [LARGE SCALE GENOMIC DNA]</scope>
    <source>
        <strain evidence="2">F-2</strain>
    </source>
</reference>
<keyword evidence="3" id="KW-1185">Reference proteome</keyword>
<accession>A0A212EPK4</accession>
<feature type="compositionally biased region" description="Basic and acidic residues" evidence="1">
    <location>
        <begin position="67"/>
        <end position="77"/>
    </location>
</feature>
<evidence type="ECO:0000313" key="2">
    <source>
        <dbReference type="EMBL" id="OWR43409.1"/>
    </source>
</evidence>
<proteinExistence type="predicted"/>